<accession>A0ABP8IYZ8</accession>
<dbReference type="InterPro" id="IPR012424">
    <property type="entry name" value="Conjugative_transposon_TraJ_C"/>
</dbReference>
<feature type="transmembrane region" description="Helical" evidence="1">
    <location>
        <begin position="190"/>
        <end position="212"/>
    </location>
</feature>
<reference evidence="4" key="1">
    <citation type="journal article" date="2019" name="Int. J. Syst. Evol. Microbiol.">
        <title>The Global Catalogue of Microorganisms (GCM) 10K type strain sequencing project: providing services to taxonomists for standard genome sequencing and annotation.</title>
        <authorList>
            <consortium name="The Broad Institute Genomics Platform"/>
            <consortium name="The Broad Institute Genome Sequencing Center for Infectious Disease"/>
            <person name="Wu L."/>
            <person name="Ma J."/>
        </authorList>
    </citation>
    <scope>NUCLEOTIDE SEQUENCE [LARGE SCALE GENOMIC DNA]</scope>
    <source>
        <strain evidence="4">JCM 17924</strain>
    </source>
</reference>
<name>A0ABP8IYZ8_9BACT</name>
<evidence type="ECO:0000256" key="1">
    <source>
        <dbReference type="SAM" id="Phobius"/>
    </source>
</evidence>
<keyword evidence="1" id="KW-1133">Transmembrane helix</keyword>
<evidence type="ECO:0000313" key="3">
    <source>
        <dbReference type="EMBL" id="GAA4379732.1"/>
    </source>
</evidence>
<feature type="transmembrane region" description="Helical" evidence="1">
    <location>
        <begin position="263"/>
        <end position="281"/>
    </location>
</feature>
<protein>
    <submittedName>
        <fullName evidence="3">Conjugative transposon protein TraJ</fullName>
    </submittedName>
</protein>
<gene>
    <name evidence="3" type="primary">traJ</name>
    <name evidence="3" type="ORF">GCM10023186_17450</name>
</gene>
<sequence length="370" mass="38874">MDPTAIDLNMAVYEQKLEAIYTEMLTFTAQFINLGRAIGGIGALLFISSRVWGNIARAEPIDLFPLLRPFAIGLAILLFVPLCGALRGITMTVAHGTDAIRMGQIAEVNRLTATRDQLAADAKAKSDMAINQQYEDELGKLGALDLGQKASLAMNQVQYSVGQNFREWTKSILELGALAAKLAISLISTFLLVLLSVAGPLAFGIAILPGFGGGLMKWFGYFLTISLWVPVANIYAAVLAHVQVTMLHENIRQLQAGGSVESADIAYLCMLVLAIAGYLFVPKAADMLIDGSDIGRAATRFITTATATTAGVTGAMGGAGLRTGADAVGSAVGAGQGLAGMAGTANMTRGESLGYRAGAAVRERINRMRG</sequence>
<feature type="transmembrane region" description="Helical" evidence="1">
    <location>
        <begin position="218"/>
        <end position="242"/>
    </location>
</feature>
<dbReference type="EMBL" id="BAABHA010000003">
    <property type="protein sequence ID" value="GAA4379732.1"/>
    <property type="molecule type" value="Genomic_DNA"/>
</dbReference>
<keyword evidence="1" id="KW-0472">Membrane</keyword>
<keyword evidence="1" id="KW-0812">Transmembrane</keyword>
<proteinExistence type="predicted"/>
<feature type="transmembrane region" description="Helical" evidence="1">
    <location>
        <begin position="67"/>
        <end position="86"/>
    </location>
</feature>
<dbReference type="RefSeq" id="WP_345223321.1">
    <property type="nucleotide sequence ID" value="NZ_BAABHA010000003.1"/>
</dbReference>
<evidence type="ECO:0000313" key="4">
    <source>
        <dbReference type="Proteomes" id="UP001500454"/>
    </source>
</evidence>
<keyword evidence="4" id="KW-1185">Reference proteome</keyword>
<organism evidence="3 4">
    <name type="scientific">Hymenobacter koreensis</name>
    <dbReference type="NCBI Taxonomy" id="1084523"/>
    <lineage>
        <taxon>Bacteria</taxon>
        <taxon>Pseudomonadati</taxon>
        <taxon>Bacteroidota</taxon>
        <taxon>Cytophagia</taxon>
        <taxon>Cytophagales</taxon>
        <taxon>Hymenobacteraceae</taxon>
        <taxon>Hymenobacter</taxon>
    </lineage>
</organism>
<dbReference type="Pfam" id="PF07863">
    <property type="entry name" value="CtnDOT_TraJ"/>
    <property type="match status" value="1"/>
</dbReference>
<evidence type="ECO:0000259" key="2">
    <source>
        <dbReference type="Pfam" id="PF07863"/>
    </source>
</evidence>
<feature type="domain" description="Conjugative transposon TraJ C-terminal" evidence="2">
    <location>
        <begin position="10"/>
        <end position="333"/>
    </location>
</feature>
<comment type="caution">
    <text evidence="3">The sequence shown here is derived from an EMBL/GenBank/DDBJ whole genome shotgun (WGS) entry which is preliminary data.</text>
</comment>
<dbReference type="Proteomes" id="UP001500454">
    <property type="component" value="Unassembled WGS sequence"/>
</dbReference>
<feature type="transmembrane region" description="Helical" evidence="1">
    <location>
        <begin position="25"/>
        <end position="47"/>
    </location>
</feature>